<evidence type="ECO:0000313" key="1">
    <source>
        <dbReference type="EMBL" id="AHC27985.1"/>
    </source>
</evidence>
<organism evidence="1 2">
    <name type="scientific">Mycolicibacterium neoaurum VKM Ac-1815D</name>
    <dbReference type="NCBI Taxonomy" id="700508"/>
    <lineage>
        <taxon>Bacteria</taxon>
        <taxon>Bacillati</taxon>
        <taxon>Actinomycetota</taxon>
        <taxon>Actinomycetes</taxon>
        <taxon>Mycobacteriales</taxon>
        <taxon>Mycobacteriaceae</taxon>
        <taxon>Mycolicibacterium</taxon>
    </lineage>
</organism>
<dbReference type="GeneID" id="96993027"/>
<dbReference type="EMBL" id="CP006936">
    <property type="protein sequence ID" value="AHC27985.1"/>
    <property type="molecule type" value="Genomic_DNA"/>
</dbReference>
<protein>
    <submittedName>
        <fullName evidence="1">Uncharacterized protein</fullName>
    </submittedName>
</protein>
<dbReference type="HOGENOM" id="CLU_2618238_0_0_11"/>
<name>V5XHR3_MYCNE</name>
<accession>V5XHR3</accession>
<gene>
    <name evidence="1" type="ORF">D174_16700</name>
</gene>
<dbReference type="Proteomes" id="UP000018763">
    <property type="component" value="Chromosome"/>
</dbReference>
<proteinExistence type="predicted"/>
<sequence>MHRTVDRDGYIGLGGPKVLLDPPLQGRRVSLLHPLHRRNAQCVGKVTVFARTATASFARRTSQDLAALTDADVRKLFG</sequence>
<keyword evidence="2" id="KW-1185">Reference proteome</keyword>
<dbReference type="KEGG" id="mne:D174_16700"/>
<dbReference type="RefSeq" id="WP_019509804.1">
    <property type="nucleotide sequence ID" value="NC_023036.2"/>
</dbReference>
<evidence type="ECO:0000313" key="2">
    <source>
        <dbReference type="Proteomes" id="UP000018763"/>
    </source>
</evidence>
<reference evidence="1 2" key="1">
    <citation type="journal article" date="2014" name="Genome Announc.">
        <title>Complete Genome Sequence of Sterol-Transforming Mycobacterium neoaurum Strain VKM Ac-1815D.</title>
        <authorList>
            <person name="Shtratnikova V.Y."/>
            <person name="Bragin E.Y."/>
            <person name="Dovbnya D.V."/>
            <person name="Pekov Y.A."/>
            <person name="Schelkunov M.I."/>
            <person name="Strizhov N."/>
            <person name="Ivashina T.V."/>
            <person name="Ashapkin V.V."/>
            <person name="Donova M.V."/>
        </authorList>
    </citation>
    <scope>NUCLEOTIDE SEQUENCE [LARGE SCALE GENOMIC DNA]</scope>
    <source>
        <strain evidence="1 2">VKM Ac-1815D</strain>
    </source>
</reference>
<dbReference type="AlphaFoldDB" id="V5XHR3"/>